<sequence length="1442" mass="161659">MAELALAAGIASLVSGALTVSTQLHKLHTDFRDAGDEFEVFSWEFSTFATAWTAVQPVVEYRGDEISDELWENLERICGDTTKIVKKIETSLQRFQRRDEPRRMRPTLGHALALFCFPRTLEDDRKAYRRQRVRKYFQRSQLVLQRQQLEYAKNSLMFIFVVINHARHPVCNNRGSHDPARSNAESLIATHQRCREELRRRERSEPKIRIRASRWLPDVGELARYSPSSVTSHGSVHTVIDILSERWMSPPLPGGSELSRHQRYSPQAEVANELHDLRTQNAALRAKDIERGRELHQARVEHSDAMDQLQGQIVHLRLERKRFEDLAHKEGERCAEVERHNARMFQNLRRVDDEFKGLQMRYDEVVEEYKRMRSERDRSVGQGSVAWSLLGAKRGDRKEALDDRKTDTEHEGGNADAPRIALSAGGNEKTATGSIRSSSIPGSTMSPERGTASPQTTPKASAVNGAPIPSFSLASSDPADSEDEEDKDVAPRFPLSTPLSALLRLRQCRLEVRQSKASSTARRCTAHAAAPAPASNSTYGTEHSSVSARPHYRPSAEPRSSQIHNRQHTRHPFVRRHKADKRAGAAKSGKNLSGVTGFQRVTPSQLKSMNGRKGRPAWSSYQGKVYNITPYLPYHPGGEGELRRAAGKDGAKLFMEVHPWVNWENMMGECLVGILVSEESGGGSPWKTWIDASGRGICEEHTATLYGSVLKRKRLWLKPGTRHLFGRTKPPSGSDSPGEKNHVISHKSVSRQHLTITVDAVEPGDGSNLSAKATLILTDDSKFGTTIDGEKFVKESRQLTGTEHAIQLGSYDQKFRIIWQPVVITFASTSRDLTNALPSIKSRLEEIDIKTSVDYVVGHTTHVIADKRNTAKGLQALVNAKHIVTASFIDAVFSTASSTPNRDDLDNPLPSRLEMDFDKGWPREMEYLPAVGKEPVPRPGDTFTPNPERQSVFEGYTFVFCDQTQFENLQPPITNGGGKALFYELVEGQTTAEDLMHFIRKISKQKMPEDREGGDAKVILVRYNGSKGFEDWADKFKRETQLLMGWRSVQQNEFLDAILMNDASVLRRELEDEDRPEAGAVSSSMAAPPFHPVTLSRKRRHPDIDADDIATSEPENPEDVLNALMPAATAAAAKRRRLAASGRTIGDIAADARAETQAMEMARQPRKKEKDIDVVGLARERRAQEEEKRAEEEERLRESLEGLDIAHLRDLVQVEEMEVRAPRRSARDAGEGRSGGGEWDERWNGRKNFKKFRRKGAPGDAAQERPRKVIVPLEEVRKKDFGIGEAYWLKDSAEGTQGREGGTQSQSQSQAGARGQRGRGAEKEGEDEDDALSFRRRRKPRTVVEEEEDREDVVPEEIIGTPRNARLADKVREAKETESQAPPTQTLRSGTQKTARGKRTAPAETAVEAPLAKKAKGRLGLSTQDESEGSGDELRFKFRRRR</sequence>
<comment type="caution">
    <text evidence="1">The sequence shown here is derived from an EMBL/GenBank/DDBJ whole genome shotgun (WGS) entry which is preliminary data.</text>
</comment>
<keyword evidence="2" id="KW-1185">Reference proteome</keyword>
<name>A0ACC2Z933_9PEZI</name>
<proteinExistence type="predicted"/>
<organism evidence="1 2">
    <name type="scientific">Coniosporium tulheliwenetii</name>
    <dbReference type="NCBI Taxonomy" id="3383036"/>
    <lineage>
        <taxon>Eukaryota</taxon>
        <taxon>Fungi</taxon>
        <taxon>Dikarya</taxon>
        <taxon>Ascomycota</taxon>
        <taxon>Pezizomycotina</taxon>
        <taxon>Dothideomycetes</taxon>
        <taxon>Dothideomycetes incertae sedis</taxon>
        <taxon>Coniosporium</taxon>
    </lineage>
</organism>
<gene>
    <name evidence="1" type="ORF">H2199_003897</name>
</gene>
<protein>
    <submittedName>
        <fullName evidence="1">Uncharacterized protein</fullName>
    </submittedName>
</protein>
<dbReference type="Proteomes" id="UP001172680">
    <property type="component" value="Unassembled WGS sequence"/>
</dbReference>
<accession>A0ACC2Z933</accession>
<evidence type="ECO:0000313" key="1">
    <source>
        <dbReference type="EMBL" id="KAJ9644029.1"/>
    </source>
</evidence>
<evidence type="ECO:0000313" key="2">
    <source>
        <dbReference type="Proteomes" id="UP001172680"/>
    </source>
</evidence>
<dbReference type="EMBL" id="JAPDRP010000010">
    <property type="protein sequence ID" value="KAJ9644029.1"/>
    <property type="molecule type" value="Genomic_DNA"/>
</dbReference>
<reference evidence="1" key="1">
    <citation type="submission" date="2022-10" db="EMBL/GenBank/DDBJ databases">
        <title>Culturing micro-colonial fungi from biological soil crusts in the Mojave desert and describing Neophaeococcomyces mojavensis, and introducing the new genera and species Taxawa tesnikishii.</title>
        <authorList>
            <person name="Kurbessoian T."/>
            <person name="Stajich J.E."/>
        </authorList>
    </citation>
    <scope>NUCLEOTIDE SEQUENCE</scope>
    <source>
        <strain evidence="1">JES_115</strain>
    </source>
</reference>